<dbReference type="InterPro" id="IPR032675">
    <property type="entry name" value="LRR_dom_sf"/>
</dbReference>
<dbReference type="HOGENOM" id="CLU_017724_0_0_1"/>
<dbReference type="STRING" id="13735.ENSPSIP00000005478"/>
<organism evidence="6 7">
    <name type="scientific">Pelodiscus sinensis</name>
    <name type="common">Chinese softshell turtle</name>
    <name type="synonym">Trionyx sinensis</name>
    <dbReference type="NCBI Taxonomy" id="13735"/>
    <lineage>
        <taxon>Eukaryota</taxon>
        <taxon>Metazoa</taxon>
        <taxon>Chordata</taxon>
        <taxon>Craniata</taxon>
        <taxon>Vertebrata</taxon>
        <taxon>Euteleostomi</taxon>
        <taxon>Archelosauria</taxon>
        <taxon>Testudinata</taxon>
        <taxon>Testudines</taxon>
        <taxon>Cryptodira</taxon>
        <taxon>Trionychia</taxon>
        <taxon>Trionychidae</taxon>
        <taxon>Pelodiscus</taxon>
    </lineage>
</organism>
<feature type="region of interest" description="Disordered" evidence="3">
    <location>
        <begin position="665"/>
        <end position="691"/>
    </location>
</feature>
<dbReference type="EMBL" id="AGCU01074157">
    <property type="status" value="NOT_ANNOTATED_CDS"/>
    <property type="molecule type" value="Genomic_DNA"/>
</dbReference>
<keyword evidence="4" id="KW-0812">Transmembrane</keyword>
<dbReference type="EMBL" id="AGCU01074151">
    <property type="status" value="NOT_ANNOTATED_CDS"/>
    <property type="molecule type" value="Genomic_DNA"/>
</dbReference>
<dbReference type="GeneTree" id="ENSGT00530000063282"/>
<dbReference type="AlphaFoldDB" id="K7FBR8"/>
<dbReference type="OMA" id="CQFKKNI"/>
<protein>
    <recommendedName>
        <fullName evidence="5">LRRC37A/B like protein 1 C-terminal domain-containing protein</fullName>
    </recommendedName>
</protein>
<dbReference type="SUPFAM" id="SSF52058">
    <property type="entry name" value="L domain-like"/>
    <property type="match status" value="1"/>
</dbReference>
<evidence type="ECO:0000256" key="2">
    <source>
        <dbReference type="ARBA" id="ARBA00022737"/>
    </source>
</evidence>
<dbReference type="EMBL" id="AGCU01074159">
    <property type="status" value="NOT_ANNOTATED_CDS"/>
    <property type="molecule type" value="Genomic_DNA"/>
</dbReference>
<accession>K7FBR8</accession>
<sequence>CRGFMRMITGWRNLPVLKDNDLRKLQKDSLEGLLSLKHVDLSCNKIQFIEKQAFEPLPFLQFINLGGNLITELQPGTFQAWHGMQFLQKLVLSHNPLSVVADTSLFTLPSLAYLDLGATQVTQKTFKTLLLTALRLETLRLPSNMACCLCQMKENIEILCKTVKLHCEHSCATNSSLCVHEEPFEQMQEELMKVLEARKLNASAVLHLQPEEPSPQSDNAPAVPGASRGLPNAAVDLDKPGELLAGVNYLFFKHLSRPGERNSAELAVLPGSRLLNFNVHQGEGLLKLLADQASLLARPDFEHMDWASEAELQEKLKKVENGSGISTARAVLEPFLTTPATHESQAHRTGWQTPAVPGHLRGLLKATRLCGELAEQCTKALSGHRHGRKNTPERTKQCEDYQVKCAREGKEEKPPIKGERATRGAQEERCKGPACGFSRLRREPKAAFKSQMQMLIPVSRHPEIPQRHSLAHLPTQASRLAVSFKVENTSEDLTGKIIIFLEHANKTENPPKFLFSENMARKGVPISTDIIIFSRSHFIEVNTDSSLDGLLPSIHRANETHWKHQPESSTRPYALPGSSAPDNYSVQGDLFEAELNGRLRSLIPNQAVRNLISHVIRTLKMDCTEPRVQLACAKLISKTGLLMKLFSEREDIKESSPLWRAYLWESEQPPNPGPRHREAGKTDAEEFPPEPPQYSYGNKLLLAISVTVVIMIIIAVICLIEICSQRSASSQSTHDKKPPSLCAFLSQRPLRKLSREKRSKPSLEVIQQPLWLRDMYLPLDSIRKKSMAQKLYDRESSDEEEIFNK</sequence>
<dbReference type="SMART" id="SM00369">
    <property type="entry name" value="LRR_TYP"/>
    <property type="match status" value="3"/>
</dbReference>
<dbReference type="InterPro" id="IPR029423">
    <property type="entry name" value="LRRC37AB_C"/>
</dbReference>
<keyword evidence="2" id="KW-0677">Repeat</keyword>
<dbReference type="PANTHER" id="PTHR23045:SF9">
    <property type="entry name" value="LEUCINE RICH REPEAT CONTAINING 37A-RELATED"/>
    <property type="match status" value="1"/>
</dbReference>
<dbReference type="EMBL" id="AGCU01074156">
    <property type="status" value="NOT_ANNOTATED_CDS"/>
    <property type="molecule type" value="Genomic_DNA"/>
</dbReference>
<dbReference type="Pfam" id="PF14914">
    <property type="entry name" value="LRRC37AB_C"/>
    <property type="match status" value="1"/>
</dbReference>
<dbReference type="EMBL" id="AGCU01074155">
    <property type="status" value="NOT_ANNOTATED_CDS"/>
    <property type="molecule type" value="Genomic_DNA"/>
</dbReference>
<keyword evidence="7" id="KW-1185">Reference proteome</keyword>
<dbReference type="eggNOG" id="ENOG502QVVG">
    <property type="taxonomic scope" value="Eukaryota"/>
</dbReference>
<reference evidence="7" key="1">
    <citation type="submission" date="2011-10" db="EMBL/GenBank/DDBJ databases">
        <authorList>
            <consortium name="Soft-shell Turtle Genome Consortium"/>
        </authorList>
    </citation>
    <scope>NUCLEOTIDE SEQUENCE [LARGE SCALE GENOMIC DNA]</scope>
    <source>
        <strain evidence="7">Daiwa-1</strain>
    </source>
</reference>
<name>K7FBR8_PELSI</name>
<proteinExistence type="predicted"/>
<dbReference type="EMBL" id="AGCU01074153">
    <property type="status" value="NOT_ANNOTATED_CDS"/>
    <property type="molecule type" value="Genomic_DNA"/>
</dbReference>
<keyword evidence="4" id="KW-0472">Membrane</keyword>
<reference evidence="6" key="3">
    <citation type="submission" date="2025-08" db="UniProtKB">
        <authorList>
            <consortium name="Ensembl"/>
        </authorList>
    </citation>
    <scope>IDENTIFICATION</scope>
</reference>
<dbReference type="EMBL" id="AGCU01074160">
    <property type="status" value="NOT_ANNOTATED_CDS"/>
    <property type="molecule type" value="Genomic_DNA"/>
</dbReference>
<feature type="domain" description="LRRC37A/B like protein 1 C-terminal" evidence="5">
    <location>
        <begin position="587"/>
        <end position="730"/>
    </location>
</feature>
<dbReference type="InterPro" id="IPR015753">
    <property type="entry name" value="LRRC37"/>
</dbReference>
<evidence type="ECO:0000259" key="5">
    <source>
        <dbReference type="Pfam" id="PF14914"/>
    </source>
</evidence>
<reference evidence="6" key="4">
    <citation type="submission" date="2025-09" db="UniProtKB">
        <authorList>
            <consortium name="Ensembl"/>
        </authorList>
    </citation>
    <scope>IDENTIFICATION</scope>
</reference>
<dbReference type="Ensembl" id="ENSPSIT00000005510.1">
    <property type="protein sequence ID" value="ENSPSIP00000005478.1"/>
    <property type="gene ID" value="ENSPSIG00000005095.1"/>
</dbReference>
<dbReference type="PANTHER" id="PTHR23045">
    <property type="entry name" value="LEUCINE-RICH REPEAT-CONTAINING PROTEIN 37A"/>
    <property type="match status" value="1"/>
</dbReference>
<evidence type="ECO:0000256" key="1">
    <source>
        <dbReference type="ARBA" id="ARBA00022614"/>
    </source>
</evidence>
<dbReference type="EMBL" id="AGCU01074154">
    <property type="status" value="NOT_ANNOTATED_CDS"/>
    <property type="molecule type" value="Genomic_DNA"/>
</dbReference>
<dbReference type="Pfam" id="PF13855">
    <property type="entry name" value="LRR_8"/>
    <property type="match status" value="1"/>
</dbReference>
<keyword evidence="1" id="KW-0433">Leucine-rich repeat</keyword>
<evidence type="ECO:0000256" key="4">
    <source>
        <dbReference type="SAM" id="Phobius"/>
    </source>
</evidence>
<evidence type="ECO:0000313" key="7">
    <source>
        <dbReference type="Proteomes" id="UP000007267"/>
    </source>
</evidence>
<dbReference type="Proteomes" id="UP000007267">
    <property type="component" value="Unassembled WGS sequence"/>
</dbReference>
<feature type="transmembrane region" description="Helical" evidence="4">
    <location>
        <begin position="700"/>
        <end position="720"/>
    </location>
</feature>
<evidence type="ECO:0000313" key="6">
    <source>
        <dbReference type="Ensembl" id="ENSPSIP00000005478.1"/>
    </source>
</evidence>
<dbReference type="Gene3D" id="3.80.10.10">
    <property type="entry name" value="Ribonuclease Inhibitor"/>
    <property type="match status" value="1"/>
</dbReference>
<dbReference type="EMBL" id="AGCU01074158">
    <property type="status" value="NOT_ANNOTATED_CDS"/>
    <property type="molecule type" value="Genomic_DNA"/>
</dbReference>
<dbReference type="EMBL" id="AGCU01074152">
    <property type="status" value="NOT_ANNOTATED_CDS"/>
    <property type="molecule type" value="Genomic_DNA"/>
</dbReference>
<reference evidence="7" key="2">
    <citation type="journal article" date="2013" name="Nat. Genet.">
        <title>The draft genomes of soft-shell turtle and green sea turtle yield insights into the development and evolution of the turtle-specific body plan.</title>
        <authorList>
            <person name="Wang Z."/>
            <person name="Pascual-Anaya J."/>
            <person name="Zadissa A."/>
            <person name="Li W."/>
            <person name="Niimura Y."/>
            <person name="Huang Z."/>
            <person name="Li C."/>
            <person name="White S."/>
            <person name="Xiong Z."/>
            <person name="Fang D."/>
            <person name="Wang B."/>
            <person name="Ming Y."/>
            <person name="Chen Y."/>
            <person name="Zheng Y."/>
            <person name="Kuraku S."/>
            <person name="Pignatelli M."/>
            <person name="Herrero J."/>
            <person name="Beal K."/>
            <person name="Nozawa M."/>
            <person name="Li Q."/>
            <person name="Wang J."/>
            <person name="Zhang H."/>
            <person name="Yu L."/>
            <person name="Shigenobu S."/>
            <person name="Wang J."/>
            <person name="Liu J."/>
            <person name="Flicek P."/>
            <person name="Searle S."/>
            <person name="Wang J."/>
            <person name="Kuratani S."/>
            <person name="Yin Y."/>
            <person name="Aken B."/>
            <person name="Zhang G."/>
            <person name="Irie N."/>
        </authorList>
    </citation>
    <scope>NUCLEOTIDE SEQUENCE [LARGE SCALE GENOMIC DNA]</scope>
    <source>
        <strain evidence="7">Daiwa-1</strain>
    </source>
</reference>
<dbReference type="PROSITE" id="PS51450">
    <property type="entry name" value="LRR"/>
    <property type="match status" value="1"/>
</dbReference>
<feature type="compositionally biased region" description="Basic and acidic residues" evidence="3">
    <location>
        <begin position="675"/>
        <end position="684"/>
    </location>
</feature>
<evidence type="ECO:0000256" key="3">
    <source>
        <dbReference type="SAM" id="MobiDB-lite"/>
    </source>
</evidence>
<keyword evidence="4" id="KW-1133">Transmembrane helix</keyword>
<dbReference type="InterPro" id="IPR001611">
    <property type="entry name" value="Leu-rich_rpt"/>
</dbReference>
<dbReference type="InterPro" id="IPR003591">
    <property type="entry name" value="Leu-rich_rpt_typical-subtyp"/>
</dbReference>